<sequence>MVILELDTWDPVILPDATNFSNIKICRLRNAILHVYSEDLKQHFFSNVLVLEELELTDCQWSKSDQLIIDFGSCDYILHHFGSLVDAEIDFKRFDIPLPQEKDPTATKALKELSNVKRLKISGETFQISFSKDKTLLSFLRISPNLKTIIIAKGFVGHQYSTDSGWTPDMVPQCVLLHLKSVEFCEFYGCLEELNAVKTILKNARVLRRMVIKFPLLFSTDKQNKVMKKLLKFSRSSKSCIIEIS</sequence>
<gene>
    <name evidence="2" type="ORF">MKW98_012717</name>
</gene>
<feature type="domain" description="FBD" evidence="1">
    <location>
        <begin position="173"/>
        <end position="245"/>
    </location>
</feature>
<dbReference type="Pfam" id="PF08387">
    <property type="entry name" value="FBD"/>
    <property type="match status" value="1"/>
</dbReference>
<organism evidence="2 3">
    <name type="scientific">Papaver atlanticum</name>
    <dbReference type="NCBI Taxonomy" id="357466"/>
    <lineage>
        <taxon>Eukaryota</taxon>
        <taxon>Viridiplantae</taxon>
        <taxon>Streptophyta</taxon>
        <taxon>Embryophyta</taxon>
        <taxon>Tracheophyta</taxon>
        <taxon>Spermatophyta</taxon>
        <taxon>Magnoliopsida</taxon>
        <taxon>Ranunculales</taxon>
        <taxon>Papaveraceae</taxon>
        <taxon>Papaveroideae</taxon>
        <taxon>Papaver</taxon>
    </lineage>
</organism>
<evidence type="ECO:0000259" key="1">
    <source>
        <dbReference type="SMART" id="SM00579"/>
    </source>
</evidence>
<dbReference type="InterPro" id="IPR050232">
    <property type="entry name" value="FBL13/AtMIF1-like"/>
</dbReference>
<reference evidence="2" key="1">
    <citation type="submission" date="2022-04" db="EMBL/GenBank/DDBJ databases">
        <title>A functionally conserved STORR gene fusion in Papaver species that diverged 16.8 million years ago.</title>
        <authorList>
            <person name="Catania T."/>
        </authorList>
    </citation>
    <scope>NUCLEOTIDE SEQUENCE</scope>
    <source>
        <strain evidence="2">S-188037</strain>
    </source>
</reference>
<name>A0AAD4XLK0_9MAGN</name>
<comment type="caution">
    <text evidence="2">The sequence shown here is derived from an EMBL/GenBank/DDBJ whole genome shotgun (WGS) entry which is preliminary data.</text>
</comment>
<dbReference type="PANTHER" id="PTHR31900">
    <property type="entry name" value="F-BOX/RNI SUPERFAMILY PROTEIN-RELATED"/>
    <property type="match status" value="1"/>
</dbReference>
<dbReference type="Proteomes" id="UP001202328">
    <property type="component" value="Unassembled WGS sequence"/>
</dbReference>
<dbReference type="InterPro" id="IPR006566">
    <property type="entry name" value="FBD"/>
</dbReference>
<dbReference type="AlphaFoldDB" id="A0AAD4XLK0"/>
<accession>A0AAD4XLK0</accession>
<protein>
    <recommendedName>
        <fullName evidence="1">FBD domain-containing protein</fullName>
    </recommendedName>
</protein>
<dbReference type="EMBL" id="JAJJMB010008385">
    <property type="protein sequence ID" value="KAI3923928.1"/>
    <property type="molecule type" value="Genomic_DNA"/>
</dbReference>
<evidence type="ECO:0000313" key="2">
    <source>
        <dbReference type="EMBL" id="KAI3923928.1"/>
    </source>
</evidence>
<proteinExistence type="predicted"/>
<dbReference type="PANTHER" id="PTHR31900:SF30">
    <property type="entry name" value="SUPERFAMILY PROTEIN, PUTATIVE-RELATED"/>
    <property type="match status" value="1"/>
</dbReference>
<keyword evidence="3" id="KW-1185">Reference proteome</keyword>
<dbReference type="SMART" id="SM00579">
    <property type="entry name" value="FBD"/>
    <property type="match status" value="1"/>
</dbReference>
<evidence type="ECO:0000313" key="3">
    <source>
        <dbReference type="Proteomes" id="UP001202328"/>
    </source>
</evidence>